<gene>
    <name evidence="8" type="ORF">LCGC14_0085490</name>
</gene>
<dbReference type="Gene3D" id="3.40.50.720">
    <property type="entry name" value="NAD(P)-binding Rossmann-like Domain"/>
    <property type="match status" value="2"/>
</dbReference>
<dbReference type="PROSITE" id="PS51202">
    <property type="entry name" value="RCK_C"/>
    <property type="match status" value="2"/>
</dbReference>
<dbReference type="Pfam" id="PF02254">
    <property type="entry name" value="TrkA_N"/>
    <property type="match status" value="2"/>
</dbReference>
<feature type="domain" description="RCK C-terminal" evidence="7">
    <location>
        <begin position="144"/>
        <end position="228"/>
    </location>
</feature>
<organism evidence="8">
    <name type="scientific">marine sediment metagenome</name>
    <dbReference type="NCBI Taxonomy" id="412755"/>
    <lineage>
        <taxon>unclassified sequences</taxon>
        <taxon>metagenomes</taxon>
        <taxon>ecological metagenomes</taxon>
    </lineage>
</organism>
<keyword evidence="2" id="KW-0633">Potassium transport</keyword>
<dbReference type="Gene3D" id="3.30.70.1450">
    <property type="entry name" value="Regulator of K+ conductance, C-terminal domain"/>
    <property type="match status" value="2"/>
</dbReference>
<dbReference type="PANTHER" id="PTHR43833">
    <property type="entry name" value="POTASSIUM CHANNEL PROTEIN 2-RELATED-RELATED"/>
    <property type="match status" value="1"/>
</dbReference>
<dbReference type="SUPFAM" id="SSF51735">
    <property type="entry name" value="NAD(P)-binding Rossmann-fold domains"/>
    <property type="match status" value="2"/>
</dbReference>
<dbReference type="NCBIfam" id="NF007031">
    <property type="entry name" value="PRK09496.1-2"/>
    <property type="match status" value="1"/>
</dbReference>
<evidence type="ECO:0000259" key="6">
    <source>
        <dbReference type="PROSITE" id="PS51201"/>
    </source>
</evidence>
<dbReference type="InterPro" id="IPR003148">
    <property type="entry name" value="RCK_N"/>
</dbReference>
<dbReference type="InterPro" id="IPR036721">
    <property type="entry name" value="RCK_C_sf"/>
</dbReference>
<keyword evidence="5" id="KW-0406">Ion transport</keyword>
<evidence type="ECO:0000259" key="7">
    <source>
        <dbReference type="PROSITE" id="PS51202"/>
    </source>
</evidence>
<dbReference type="EMBL" id="LAZR01000022">
    <property type="protein sequence ID" value="KKO04720.1"/>
    <property type="molecule type" value="Genomic_DNA"/>
</dbReference>
<dbReference type="NCBIfam" id="NF007032">
    <property type="entry name" value="PRK09496.1-4"/>
    <property type="match status" value="1"/>
</dbReference>
<dbReference type="InterPro" id="IPR036291">
    <property type="entry name" value="NAD(P)-bd_dom_sf"/>
</dbReference>
<evidence type="ECO:0000256" key="3">
    <source>
        <dbReference type="ARBA" id="ARBA00022958"/>
    </source>
</evidence>
<dbReference type="PRINTS" id="PR00335">
    <property type="entry name" value="KUPTAKETRKA"/>
</dbReference>
<feature type="domain" description="RCK C-terminal" evidence="7">
    <location>
        <begin position="372"/>
        <end position="453"/>
    </location>
</feature>
<accession>A0A0F9VKX5</accession>
<evidence type="ECO:0000256" key="2">
    <source>
        <dbReference type="ARBA" id="ARBA00022538"/>
    </source>
</evidence>
<evidence type="ECO:0000256" key="4">
    <source>
        <dbReference type="ARBA" id="ARBA00023027"/>
    </source>
</evidence>
<comment type="caution">
    <text evidence="8">The sequence shown here is derived from an EMBL/GenBank/DDBJ whole genome shotgun (WGS) entry which is preliminary data.</text>
</comment>
<reference evidence="8" key="1">
    <citation type="journal article" date="2015" name="Nature">
        <title>Complex archaea that bridge the gap between prokaryotes and eukaryotes.</title>
        <authorList>
            <person name="Spang A."/>
            <person name="Saw J.H."/>
            <person name="Jorgensen S.L."/>
            <person name="Zaremba-Niedzwiedzka K."/>
            <person name="Martijn J."/>
            <person name="Lind A.E."/>
            <person name="van Eijk R."/>
            <person name="Schleper C."/>
            <person name="Guy L."/>
            <person name="Ettema T.J."/>
        </authorList>
    </citation>
    <scope>NUCLEOTIDE SEQUENCE</scope>
</reference>
<evidence type="ECO:0008006" key="9">
    <source>
        <dbReference type="Google" id="ProtNLM"/>
    </source>
</evidence>
<dbReference type="PANTHER" id="PTHR43833:SF5">
    <property type="entry name" value="TRK SYSTEM POTASSIUM UPTAKE PROTEIN TRKA"/>
    <property type="match status" value="1"/>
</dbReference>
<sequence length="458" mass="50263">MRVVICGAGQVGYGIAERLASERNDVSVIDTSRSLVQAIRDNLDARGFVGHGAHPDVLAEAGAEQADMIIAVTLHDEVNMVACQVAHSLFNVPTKIARIRSQSYLRSHWQDLFSTDNMPIDVIISPEVEVGEMVLRRIALPGAMDAVRFADDTIAMVAIECRDDCPVVDTPLDQLTELFPDLKATVVGIWRGERLFIPTSNDQMVAGDIAYVVAERSHVRRTLGLFGHEEPEAGRIVIVGGGNIGLYVAQQMERRNLGAKVRVIEADHDRAVAIADTLKRTIVLHGSGLDQVILNEADIRQSDLLVALTNDDKVNILASVMAKRLGCGGNLTLLNNPDYQSFTRTLGIDAFINPRSVTISRVLQHVRRGRIRAVHSIQNGVAEVIEAEALETSPLVGKPLRELDLPENLRIGAIYRNGEFVRPSGQTKIKAKDRVVIFATASAVRHVEQLFRVSLEFF</sequence>
<name>A0A0F9VKX5_9ZZZZ</name>
<dbReference type="PROSITE" id="PS51201">
    <property type="entry name" value="RCK_N"/>
    <property type="match status" value="2"/>
</dbReference>
<keyword evidence="4" id="KW-0520">NAD</keyword>
<evidence type="ECO:0000256" key="5">
    <source>
        <dbReference type="ARBA" id="ARBA00023065"/>
    </source>
</evidence>
<protein>
    <recommendedName>
        <fullName evidence="9">Trk system potassium uptake protein TrkA</fullName>
    </recommendedName>
</protein>
<dbReference type="SUPFAM" id="SSF116726">
    <property type="entry name" value="TrkA C-terminal domain-like"/>
    <property type="match status" value="2"/>
</dbReference>
<feature type="domain" description="RCK N-terminal" evidence="6">
    <location>
        <begin position="233"/>
        <end position="352"/>
    </location>
</feature>
<feature type="domain" description="RCK N-terminal" evidence="6">
    <location>
        <begin position="1"/>
        <end position="124"/>
    </location>
</feature>
<dbReference type="Pfam" id="PF02080">
    <property type="entry name" value="TrkA_C"/>
    <property type="match status" value="2"/>
</dbReference>
<dbReference type="InterPro" id="IPR006037">
    <property type="entry name" value="RCK_C"/>
</dbReference>
<proteinExistence type="predicted"/>
<evidence type="ECO:0000256" key="1">
    <source>
        <dbReference type="ARBA" id="ARBA00022448"/>
    </source>
</evidence>
<dbReference type="GO" id="GO:0005886">
    <property type="term" value="C:plasma membrane"/>
    <property type="evidence" value="ECO:0007669"/>
    <property type="project" value="InterPro"/>
</dbReference>
<dbReference type="NCBIfam" id="NF007039">
    <property type="entry name" value="PRK09496.3-2"/>
    <property type="match status" value="1"/>
</dbReference>
<evidence type="ECO:0000313" key="8">
    <source>
        <dbReference type="EMBL" id="KKO04720.1"/>
    </source>
</evidence>
<dbReference type="InterPro" id="IPR050721">
    <property type="entry name" value="Trk_Ktr_HKT_K-transport"/>
</dbReference>
<dbReference type="InterPro" id="IPR006036">
    <property type="entry name" value="K_uptake_TrkA"/>
</dbReference>
<dbReference type="GO" id="GO:0015079">
    <property type="term" value="F:potassium ion transmembrane transporter activity"/>
    <property type="evidence" value="ECO:0007669"/>
    <property type="project" value="InterPro"/>
</dbReference>
<keyword evidence="3" id="KW-0630">Potassium</keyword>
<dbReference type="AlphaFoldDB" id="A0A0F9VKX5"/>
<dbReference type="NCBIfam" id="NF007030">
    <property type="entry name" value="PRK09496.1-1"/>
    <property type="match status" value="1"/>
</dbReference>
<keyword evidence="1" id="KW-0813">Transport</keyword>